<evidence type="ECO:0000256" key="10">
    <source>
        <dbReference type="SAM" id="Phobius"/>
    </source>
</evidence>
<evidence type="ECO:0000256" key="4">
    <source>
        <dbReference type="ARBA" id="ARBA00022737"/>
    </source>
</evidence>
<evidence type="ECO:0000256" key="6">
    <source>
        <dbReference type="ARBA" id="ARBA00023122"/>
    </source>
</evidence>
<evidence type="ECO:0000256" key="7">
    <source>
        <dbReference type="ARBA" id="ARBA00023136"/>
    </source>
</evidence>
<evidence type="ECO:0000256" key="3">
    <source>
        <dbReference type="ARBA" id="ARBA00022692"/>
    </source>
</evidence>
<dbReference type="PROSITE" id="PS51846">
    <property type="entry name" value="CNNM"/>
    <property type="match status" value="1"/>
</dbReference>
<dbReference type="EMBL" id="AB105805">
    <property type="protein sequence ID" value="BAF40866.1"/>
    <property type="molecule type" value="Genomic_DNA"/>
</dbReference>
<feature type="domain" description="CNNM transmembrane" evidence="12">
    <location>
        <begin position="6"/>
        <end position="207"/>
    </location>
</feature>
<dbReference type="PROSITE" id="PS51371">
    <property type="entry name" value="CBS"/>
    <property type="match status" value="1"/>
</dbReference>
<evidence type="ECO:0000313" key="13">
    <source>
        <dbReference type="EMBL" id="BAF40866.1"/>
    </source>
</evidence>
<dbReference type="GO" id="GO:0050660">
    <property type="term" value="F:flavin adenine dinucleotide binding"/>
    <property type="evidence" value="ECO:0007669"/>
    <property type="project" value="InterPro"/>
</dbReference>
<dbReference type="SUPFAM" id="SSF56176">
    <property type="entry name" value="FAD-binding/transporter-associated domain-like"/>
    <property type="match status" value="1"/>
</dbReference>
<sequence>MFLLLNNSRFTLDIAILLFLIVINGVFAMSEIALMTAKKSRLQKLAAEGSKSAAKAIKLGEEPTQFLSTVQIGITGIGILNGILGEAAFSGPISNFLISFGVPAGLASTVSTMSTVVIITYVSIVVGELVPKRIAQFHAERIATLIAPLISMLASISRPFVFLLSISTDAILRLLGRSNSDEASITEDDIHALLSEGSEQGVIEKHEHSMVRNILQLDDRRVASLMIPRNELVYFDTEQSWDENLPKLLRSEYSIYPVTRGGMDNVLGFTTSRFLLKAAHQEHRTKWLMRNLLPCLTILENKYGSELLELLKTTGEEIALVVDEYGDAQGIVTQKNLLEALAGEFKSENPNDAWADQVSETEWVLDGSIPTTVLKDTLNLATLPEEKEGDYQTLTGMFMWLTSNVPAVGDTLEYQDWSFEVLSIDNNKANKVRVTQVQPELV</sequence>
<comment type="subcellular location">
    <subcellularLocation>
        <location evidence="1">Cell membrane</location>
        <topology evidence="1">Multi-pass membrane protein</topology>
    </subcellularLocation>
</comment>
<evidence type="ECO:0000256" key="8">
    <source>
        <dbReference type="PROSITE-ProRule" id="PRU00703"/>
    </source>
</evidence>
<dbReference type="PANTHER" id="PTHR43099:SF5">
    <property type="entry name" value="HLYC_CORC FAMILY TRANSPORTER"/>
    <property type="match status" value="1"/>
</dbReference>
<reference evidence="13" key="1">
    <citation type="journal article" date="2007" name="J. Biochem.">
        <title>Lateral transfer of the lux gene cluster.</title>
        <authorList>
            <person name="Kasai S."/>
            <person name="Okada K."/>
            <person name="Hoshino A."/>
            <person name="Iida T."/>
            <person name="Honda T."/>
        </authorList>
    </citation>
    <scope>NUCLEOTIDE SEQUENCE</scope>
    <source>
        <strain evidence="13">ATCC 7744</strain>
    </source>
</reference>
<organism evidence="13">
    <name type="scientific">Aliivibrio fischeri</name>
    <name type="common">Vibrio fischeri</name>
    <dbReference type="NCBI Taxonomy" id="668"/>
    <lineage>
        <taxon>Bacteria</taxon>
        <taxon>Pseudomonadati</taxon>
        <taxon>Pseudomonadota</taxon>
        <taxon>Gammaproteobacteria</taxon>
        <taxon>Vibrionales</taxon>
        <taxon>Vibrionaceae</taxon>
        <taxon>Aliivibrio</taxon>
    </lineage>
</organism>
<feature type="domain" description="CBS" evidence="11">
    <location>
        <begin position="289"/>
        <end position="347"/>
    </location>
</feature>
<dbReference type="Pfam" id="PF00571">
    <property type="entry name" value="CBS"/>
    <property type="match status" value="1"/>
</dbReference>
<dbReference type="CDD" id="cd04590">
    <property type="entry name" value="CBS_pair_CorC_HlyC_assoc"/>
    <property type="match status" value="1"/>
</dbReference>
<dbReference type="SMART" id="SM01091">
    <property type="entry name" value="CorC_HlyC"/>
    <property type="match status" value="1"/>
</dbReference>
<keyword evidence="6 8" id="KW-0129">CBS domain</keyword>
<accession>A0ZNR7</accession>
<keyword evidence="3 9" id="KW-0812">Transmembrane</keyword>
<dbReference type="InterPro" id="IPR005170">
    <property type="entry name" value="Transptr-assoc_dom"/>
</dbReference>
<evidence type="ECO:0000256" key="1">
    <source>
        <dbReference type="ARBA" id="ARBA00004651"/>
    </source>
</evidence>
<evidence type="ECO:0000259" key="12">
    <source>
        <dbReference type="PROSITE" id="PS51846"/>
    </source>
</evidence>
<proteinExistence type="predicted"/>
<dbReference type="SUPFAM" id="SSF54631">
    <property type="entry name" value="CBS-domain pair"/>
    <property type="match status" value="1"/>
</dbReference>
<evidence type="ECO:0000256" key="9">
    <source>
        <dbReference type="PROSITE-ProRule" id="PRU01193"/>
    </source>
</evidence>
<dbReference type="InterPro" id="IPR044751">
    <property type="entry name" value="Ion_transp-like_CBS"/>
</dbReference>
<dbReference type="PANTHER" id="PTHR43099">
    <property type="entry name" value="UPF0053 PROTEIN YRKA"/>
    <property type="match status" value="1"/>
</dbReference>
<feature type="transmembrane region" description="Helical" evidence="10">
    <location>
        <begin position="66"/>
        <end position="84"/>
    </location>
</feature>
<dbReference type="InterPro" id="IPR016169">
    <property type="entry name" value="FAD-bd_PCMH_sub2"/>
</dbReference>
<name>A0ZNR7_ALIFS</name>
<dbReference type="Gene3D" id="3.10.580.10">
    <property type="entry name" value="CBS-domain"/>
    <property type="match status" value="1"/>
</dbReference>
<evidence type="ECO:0000256" key="2">
    <source>
        <dbReference type="ARBA" id="ARBA00022475"/>
    </source>
</evidence>
<keyword evidence="7 9" id="KW-0472">Membrane</keyword>
<feature type="transmembrane region" description="Helical" evidence="10">
    <location>
        <begin position="142"/>
        <end position="164"/>
    </location>
</feature>
<dbReference type="InterPro" id="IPR002550">
    <property type="entry name" value="CNNM"/>
</dbReference>
<dbReference type="Gene3D" id="3.30.465.10">
    <property type="match status" value="1"/>
</dbReference>
<dbReference type="InterPro" id="IPR051676">
    <property type="entry name" value="UPF0053_domain"/>
</dbReference>
<keyword evidence="4" id="KW-0677">Repeat</keyword>
<dbReference type="InterPro" id="IPR046342">
    <property type="entry name" value="CBS_dom_sf"/>
</dbReference>
<evidence type="ECO:0000259" key="11">
    <source>
        <dbReference type="PROSITE" id="PS51371"/>
    </source>
</evidence>
<dbReference type="Pfam" id="PF03471">
    <property type="entry name" value="CorC_HlyC"/>
    <property type="match status" value="1"/>
</dbReference>
<feature type="transmembrane region" description="Helical" evidence="10">
    <location>
        <begin position="12"/>
        <end position="34"/>
    </location>
</feature>
<feature type="transmembrane region" description="Helical" evidence="10">
    <location>
        <begin position="104"/>
        <end position="130"/>
    </location>
</feature>
<dbReference type="AlphaFoldDB" id="A0ZNR7"/>
<evidence type="ECO:0000256" key="5">
    <source>
        <dbReference type="ARBA" id="ARBA00022989"/>
    </source>
</evidence>
<protein>
    <submittedName>
        <fullName evidence="13">Putative hemolysin</fullName>
    </submittedName>
</protein>
<dbReference type="Pfam" id="PF01595">
    <property type="entry name" value="CNNM"/>
    <property type="match status" value="1"/>
</dbReference>
<dbReference type="InterPro" id="IPR000644">
    <property type="entry name" value="CBS_dom"/>
</dbReference>
<keyword evidence="5 9" id="KW-1133">Transmembrane helix</keyword>
<dbReference type="GO" id="GO:0005886">
    <property type="term" value="C:plasma membrane"/>
    <property type="evidence" value="ECO:0007669"/>
    <property type="project" value="UniProtKB-SubCell"/>
</dbReference>
<keyword evidence="2" id="KW-1003">Cell membrane</keyword>
<dbReference type="InterPro" id="IPR036318">
    <property type="entry name" value="FAD-bd_PCMH-like_sf"/>
</dbReference>